<accession>A0A0B4N258</accession>
<dbReference type="OrthoDB" id="977at10239"/>
<dbReference type="EMBL" id="KM044272">
    <property type="protein sequence ID" value="AIF71804.1"/>
    <property type="molecule type" value="Genomic_DNA"/>
</dbReference>
<gene>
    <name evidence="4" type="ORF">SU10_051</name>
</gene>
<dbReference type="GO" id="GO:0003887">
    <property type="term" value="F:DNA-directed DNA polymerase activity"/>
    <property type="evidence" value="ECO:0007669"/>
    <property type="project" value="InterPro"/>
</dbReference>
<evidence type="ECO:0000256" key="1">
    <source>
        <dbReference type="ARBA" id="ARBA00022705"/>
    </source>
</evidence>
<dbReference type="SUPFAM" id="SSF56672">
    <property type="entry name" value="DNA/RNA polymerases"/>
    <property type="match status" value="1"/>
</dbReference>
<dbReference type="InterPro" id="IPR002298">
    <property type="entry name" value="DNA_polymerase_A"/>
</dbReference>
<protein>
    <submittedName>
        <fullName evidence="4">DNA polymerase</fullName>
    </submittedName>
</protein>
<reference evidence="4 5" key="1">
    <citation type="journal article" date="2014" name="PLoS ONE">
        <title>Genomic, Proteomic, Morphological, and Phylogenetic Analyses of vB_EcoP_SU10, a Podoviridae Phage with C3 Morphology.</title>
        <authorList>
            <person name="Mirzaei M.K."/>
            <person name="Eriksson H."/>
            <person name="Kasuga K."/>
            <person name="Haggard-Ljungquist E."/>
            <person name="Nilsson A.S."/>
        </authorList>
    </citation>
    <scope>NUCLEOTIDE SEQUENCE [LARGE SCALE GENOMIC DNA]</scope>
</reference>
<dbReference type="KEGG" id="vg:24725253"/>
<dbReference type="Gene3D" id="3.30.70.370">
    <property type="match status" value="1"/>
</dbReference>
<evidence type="ECO:0000256" key="2">
    <source>
        <dbReference type="ARBA" id="ARBA00023109"/>
    </source>
</evidence>
<dbReference type="SMART" id="SM00482">
    <property type="entry name" value="POLAc"/>
    <property type="match status" value="1"/>
</dbReference>
<feature type="domain" description="DNA-directed DNA polymerase family A palm" evidence="3">
    <location>
        <begin position="365"/>
        <end position="575"/>
    </location>
</feature>
<dbReference type="InterPro" id="IPR043502">
    <property type="entry name" value="DNA/RNA_pol_sf"/>
</dbReference>
<keyword evidence="2" id="KW-1194">Viral DNA replication</keyword>
<dbReference type="GO" id="GO:0003677">
    <property type="term" value="F:DNA binding"/>
    <property type="evidence" value="ECO:0007669"/>
    <property type="project" value="InterPro"/>
</dbReference>
<dbReference type="Pfam" id="PF00476">
    <property type="entry name" value="DNA_pol_A"/>
    <property type="match status" value="1"/>
</dbReference>
<sequence length="614" mass="69226">MSNPDALPFLTEMTVADIISKQAKHGVSFNRRNARWYVHLLKEIIVNIDRELIPLLPKMRLDGSTYMKPFKKSGALQKWPQAYCDRVGLKREDIGGAFTCVEYVDFDPSKDARVKEALMDEGFLPPEFNVSKKPWNTFEIKKDMRKYGTYQAWYTAWMRGNAKQKQTAEMVDADIKKFLEKHFRFKTKNYMKAYVFGLGLNPNRRNPVTFDEIKKALATSNKWPTAPTNLEETLEEGLGGELGSVGSLLKRRVVAAHRLGLISGLIAKEREDGKLSAEANSCATPTFRFKHRIVVNIPSRGLFGHECRSLFESDYNSDSDHSRPFVITNVVPDGCYIRKGTNVIYEKGKPGKKDKPIGAYKYYIPAGKEVFLGYDGSGLELRMLAHYLIKECRDMLAEAIEENNPAKKALAERGLASAIMYRDILLEGDIHSHNQKLAGLPTRDNAKTFIYAFNYGAGDAKLGSIVGGGADEGSVMRARFLAENPCIAILIDRMTEKAAQGYLIGVDGRKITMRRDATGKVMVHKALNTLLQCAGAVVMKYAMMFLNKWIEKDKVRCAKVIDMHDEGQFSVNRNDVQKLKEHTELCVKKAGEYLNMECPLASDCQIGLNWMHTH</sequence>
<dbReference type="InterPro" id="IPR001098">
    <property type="entry name" value="DNA-dir_DNA_pol_A_palm_dom"/>
</dbReference>
<keyword evidence="5" id="KW-1185">Reference proteome</keyword>
<dbReference type="GO" id="GO:0006302">
    <property type="term" value="P:double-strand break repair"/>
    <property type="evidence" value="ECO:0007669"/>
    <property type="project" value="TreeGrafter"/>
</dbReference>
<dbReference type="PANTHER" id="PTHR10133:SF27">
    <property type="entry name" value="DNA POLYMERASE NU"/>
    <property type="match status" value="1"/>
</dbReference>
<dbReference type="GeneID" id="24725253"/>
<organism evidence="4 5">
    <name type="scientific">Escherichia phage vB_EcoP_SU10</name>
    <dbReference type="NCBI Taxonomy" id="1519788"/>
    <lineage>
        <taxon>Viruses</taxon>
        <taxon>Duplodnaviria</taxon>
        <taxon>Heunggongvirae</taxon>
        <taxon>Uroviricota</taxon>
        <taxon>Caudoviricetes</taxon>
        <taxon>Mktvariviridae</taxon>
        <taxon>Gordonclarkvirinae</taxon>
        <taxon>Kuravirus</taxon>
        <taxon>Kuravirus CHD5UKE1</taxon>
        <taxon>Kuravirus SU10</taxon>
    </lineage>
</organism>
<name>A0A0B4N258_9CAUD</name>
<dbReference type="Proteomes" id="UP000031602">
    <property type="component" value="Segment"/>
</dbReference>
<evidence type="ECO:0000313" key="5">
    <source>
        <dbReference type="Proteomes" id="UP000031602"/>
    </source>
</evidence>
<proteinExistence type="predicted"/>
<evidence type="ECO:0000313" key="4">
    <source>
        <dbReference type="EMBL" id="AIF71804.1"/>
    </source>
</evidence>
<dbReference type="PANTHER" id="PTHR10133">
    <property type="entry name" value="DNA POLYMERASE I"/>
    <property type="match status" value="1"/>
</dbReference>
<dbReference type="GO" id="GO:0039693">
    <property type="term" value="P:viral DNA genome replication"/>
    <property type="evidence" value="ECO:0007669"/>
    <property type="project" value="UniProtKB-KW"/>
</dbReference>
<dbReference type="GO" id="GO:0006261">
    <property type="term" value="P:DNA-templated DNA replication"/>
    <property type="evidence" value="ECO:0007669"/>
    <property type="project" value="InterPro"/>
</dbReference>
<evidence type="ECO:0000259" key="3">
    <source>
        <dbReference type="SMART" id="SM00482"/>
    </source>
</evidence>
<keyword evidence="1" id="KW-0235">DNA replication</keyword>
<dbReference type="RefSeq" id="YP_009152902.1">
    <property type="nucleotide sequence ID" value="NC_027395.1"/>
</dbReference>